<dbReference type="Pfam" id="PF00642">
    <property type="entry name" value="zf-CCCH"/>
    <property type="match status" value="2"/>
</dbReference>
<dbReference type="PANTHER" id="PTHR12547">
    <property type="entry name" value="CCCH ZINC FINGER/TIS11-RELATED"/>
    <property type="match status" value="1"/>
</dbReference>
<evidence type="ECO:0000256" key="5">
    <source>
        <dbReference type="PROSITE-ProRule" id="PRU00723"/>
    </source>
</evidence>
<dbReference type="GO" id="GO:0003730">
    <property type="term" value="F:mRNA 3'-UTR binding"/>
    <property type="evidence" value="ECO:0007669"/>
    <property type="project" value="TreeGrafter"/>
</dbReference>
<protein>
    <submittedName>
        <fullName evidence="9">C3H1-type domain-containing protein</fullName>
    </submittedName>
</protein>
<feature type="domain" description="C3H1-type" evidence="7">
    <location>
        <begin position="134"/>
        <end position="162"/>
    </location>
</feature>
<dbReference type="InterPro" id="IPR036855">
    <property type="entry name" value="Znf_CCCH_sf"/>
</dbReference>
<dbReference type="GO" id="GO:0008270">
    <property type="term" value="F:zinc ion binding"/>
    <property type="evidence" value="ECO:0007669"/>
    <property type="project" value="UniProtKB-KW"/>
</dbReference>
<accession>A0A0N5ACB6</accession>
<proteinExistence type="predicted"/>
<keyword evidence="3 5" id="KW-0863">Zinc-finger</keyword>
<evidence type="ECO:0000256" key="2">
    <source>
        <dbReference type="ARBA" id="ARBA00022737"/>
    </source>
</evidence>
<evidence type="ECO:0000259" key="7">
    <source>
        <dbReference type="PROSITE" id="PS50103"/>
    </source>
</evidence>
<feature type="region of interest" description="Disordered" evidence="6">
    <location>
        <begin position="253"/>
        <end position="289"/>
    </location>
</feature>
<evidence type="ECO:0000313" key="9">
    <source>
        <dbReference type="WBParaSite" id="SMUV_0000179201-mRNA-1"/>
    </source>
</evidence>
<feature type="zinc finger region" description="C3H1-type" evidence="5">
    <location>
        <begin position="95"/>
        <end position="123"/>
    </location>
</feature>
<dbReference type="PANTHER" id="PTHR12547:SF144">
    <property type="entry name" value="C3H1-TYPE DOMAIN-CONTAINING PROTEIN"/>
    <property type="match status" value="1"/>
</dbReference>
<keyword evidence="1 5" id="KW-0479">Metal-binding</keyword>
<dbReference type="WBParaSite" id="SMUV_0000179201-mRNA-1">
    <property type="protein sequence ID" value="SMUV_0000179201-mRNA-1"/>
    <property type="gene ID" value="SMUV_0000179201"/>
</dbReference>
<feature type="compositionally biased region" description="Basic and acidic residues" evidence="6">
    <location>
        <begin position="273"/>
        <end position="283"/>
    </location>
</feature>
<dbReference type="InterPro" id="IPR045877">
    <property type="entry name" value="ZFP36-like"/>
</dbReference>
<reference evidence="9" key="1">
    <citation type="submission" date="2017-02" db="UniProtKB">
        <authorList>
            <consortium name="WormBaseParasite"/>
        </authorList>
    </citation>
    <scope>IDENTIFICATION</scope>
</reference>
<dbReference type="SMART" id="SM00356">
    <property type="entry name" value="ZnF_C3H1"/>
    <property type="match status" value="2"/>
</dbReference>
<dbReference type="Gene3D" id="4.10.1000.10">
    <property type="entry name" value="Zinc finger, CCCH-type"/>
    <property type="match status" value="1"/>
</dbReference>
<keyword evidence="8" id="KW-1185">Reference proteome</keyword>
<keyword evidence="4 5" id="KW-0862">Zinc</keyword>
<keyword evidence="2" id="KW-0677">Repeat</keyword>
<dbReference type="FunFam" id="4.10.1000.10:FF:000001">
    <property type="entry name" value="zinc finger CCCH domain-containing protein 15-like"/>
    <property type="match status" value="1"/>
</dbReference>
<dbReference type="Gene3D" id="6.10.250.3220">
    <property type="match status" value="1"/>
</dbReference>
<evidence type="ECO:0000256" key="4">
    <source>
        <dbReference type="ARBA" id="ARBA00022833"/>
    </source>
</evidence>
<feature type="domain" description="C3H1-type" evidence="7">
    <location>
        <begin position="95"/>
        <end position="123"/>
    </location>
</feature>
<evidence type="ECO:0000256" key="6">
    <source>
        <dbReference type="SAM" id="MobiDB-lite"/>
    </source>
</evidence>
<feature type="compositionally biased region" description="Polar residues" evidence="6">
    <location>
        <begin position="263"/>
        <end position="272"/>
    </location>
</feature>
<dbReference type="PROSITE" id="PS50103">
    <property type="entry name" value="ZF_C3H1"/>
    <property type="match status" value="2"/>
</dbReference>
<dbReference type="GO" id="GO:0005829">
    <property type="term" value="C:cytosol"/>
    <property type="evidence" value="ECO:0007669"/>
    <property type="project" value="TreeGrafter"/>
</dbReference>
<evidence type="ECO:0000313" key="8">
    <source>
        <dbReference type="Proteomes" id="UP000046393"/>
    </source>
</evidence>
<dbReference type="AlphaFoldDB" id="A0A0N5ACB6"/>
<name>A0A0N5ACB6_9BILA</name>
<dbReference type="SUPFAM" id="SSF90229">
    <property type="entry name" value="CCCH zinc finger"/>
    <property type="match status" value="2"/>
</dbReference>
<organism evidence="8 9">
    <name type="scientific">Syphacia muris</name>
    <dbReference type="NCBI Taxonomy" id="451379"/>
    <lineage>
        <taxon>Eukaryota</taxon>
        <taxon>Metazoa</taxon>
        <taxon>Ecdysozoa</taxon>
        <taxon>Nematoda</taxon>
        <taxon>Chromadorea</taxon>
        <taxon>Rhabditida</taxon>
        <taxon>Spirurina</taxon>
        <taxon>Oxyuridomorpha</taxon>
        <taxon>Oxyuroidea</taxon>
        <taxon>Oxyuridae</taxon>
        <taxon>Syphacia</taxon>
    </lineage>
</organism>
<feature type="zinc finger region" description="C3H1-type" evidence="5">
    <location>
        <begin position="134"/>
        <end position="162"/>
    </location>
</feature>
<dbReference type="Proteomes" id="UP000046393">
    <property type="component" value="Unplaced"/>
</dbReference>
<dbReference type="InterPro" id="IPR000571">
    <property type="entry name" value="Znf_CCCH"/>
</dbReference>
<evidence type="ECO:0000256" key="1">
    <source>
        <dbReference type="ARBA" id="ARBA00022723"/>
    </source>
</evidence>
<dbReference type="GO" id="GO:0043186">
    <property type="term" value="C:P granule"/>
    <property type="evidence" value="ECO:0007669"/>
    <property type="project" value="UniProtKB-ARBA"/>
</dbReference>
<dbReference type="STRING" id="451379.A0A0N5ACB6"/>
<evidence type="ECO:0000256" key="3">
    <source>
        <dbReference type="ARBA" id="ARBA00022771"/>
    </source>
</evidence>
<sequence>MDNITATTNFIWSDSPFVPRKISLPFKNVDKLLLNPNQASAFTNKTNFDAKTSEQDDFLKKDCNSLMNVLRWNAVNDIGREFRLFGMAENRRCNSYKTALCKAFKETGTCVFGNMCRYAHGGDELRLPPQAHPKYKTQLCNKFALYGRCPYGPKCQFIHHRPSSLIFRRPVMPPTFEMSAARNAVHYVTDDVVKQPSPPIKNLDGSDLCSALDDLSTVYVDSNSGSIEFASSFPGPSLGRALSFRRDTKSTVKQDEEVKISTPPDNDSISQQVKKDDIPKDFKGNGPSLIPDDWYSGTFDQWLVK</sequence>